<dbReference type="InterPro" id="IPR037522">
    <property type="entry name" value="HD_GYP_dom"/>
</dbReference>
<organism evidence="4 5">
    <name type="scientific">Candidatus Aveggerthella stercoripullorum</name>
    <dbReference type="NCBI Taxonomy" id="2840688"/>
    <lineage>
        <taxon>Bacteria</taxon>
        <taxon>Bacillati</taxon>
        <taxon>Actinomycetota</taxon>
        <taxon>Coriobacteriia</taxon>
        <taxon>Eggerthellales</taxon>
        <taxon>Eggerthellaceae</taxon>
        <taxon>Eggerthellaceae incertae sedis</taxon>
        <taxon>Candidatus Aveggerthella</taxon>
    </lineage>
</organism>
<evidence type="ECO:0000313" key="4">
    <source>
        <dbReference type="EMBL" id="HIR01965.1"/>
    </source>
</evidence>
<gene>
    <name evidence="4" type="ORF">IAA69_06865</name>
</gene>
<dbReference type="PROSITE" id="PS50110">
    <property type="entry name" value="RESPONSE_REGULATORY"/>
    <property type="match status" value="1"/>
</dbReference>
<feature type="modified residue" description="4-aspartylphosphate" evidence="1">
    <location>
        <position position="65"/>
    </location>
</feature>
<reference evidence="4" key="2">
    <citation type="journal article" date="2021" name="PeerJ">
        <title>Extensive microbial diversity within the chicken gut microbiome revealed by metagenomics and culture.</title>
        <authorList>
            <person name="Gilroy R."/>
            <person name="Ravi A."/>
            <person name="Getino M."/>
            <person name="Pursley I."/>
            <person name="Horton D.L."/>
            <person name="Alikhan N.F."/>
            <person name="Baker D."/>
            <person name="Gharbi K."/>
            <person name="Hall N."/>
            <person name="Watson M."/>
            <person name="Adriaenssens E.M."/>
            <person name="Foster-Nyarko E."/>
            <person name="Jarju S."/>
            <person name="Secka A."/>
            <person name="Antonio M."/>
            <person name="Oren A."/>
            <person name="Chaudhuri R.R."/>
            <person name="La Ragione R."/>
            <person name="Hildebrand F."/>
            <person name="Pallen M.J."/>
        </authorList>
    </citation>
    <scope>NUCLEOTIDE SEQUENCE</scope>
    <source>
        <strain evidence="4">ChiGjej1B1-2707</strain>
    </source>
</reference>
<comment type="caution">
    <text evidence="4">The sequence shown here is derived from an EMBL/GenBank/DDBJ whole genome shotgun (WGS) entry which is preliminary data.</text>
</comment>
<accession>A0A9D1A0K7</accession>
<dbReference type="Proteomes" id="UP000824261">
    <property type="component" value="Unassembled WGS sequence"/>
</dbReference>
<feature type="domain" description="HD-GYP" evidence="3">
    <location>
        <begin position="159"/>
        <end position="364"/>
    </location>
</feature>
<dbReference type="Pfam" id="PF00072">
    <property type="entry name" value="Response_reg"/>
    <property type="match status" value="1"/>
</dbReference>
<dbReference type="PANTHER" id="PTHR45228">
    <property type="entry name" value="CYCLIC DI-GMP PHOSPHODIESTERASE TM_0186-RELATED"/>
    <property type="match status" value="1"/>
</dbReference>
<proteinExistence type="predicted"/>
<dbReference type="PANTHER" id="PTHR45228:SF4">
    <property type="entry name" value="LIPOPROTEIN"/>
    <property type="match status" value="1"/>
</dbReference>
<dbReference type="EMBL" id="DVGB01000085">
    <property type="protein sequence ID" value="HIR01965.1"/>
    <property type="molecule type" value="Genomic_DNA"/>
</dbReference>
<name>A0A9D1A0K7_9ACTN</name>
<evidence type="ECO:0000256" key="1">
    <source>
        <dbReference type="PROSITE-ProRule" id="PRU00169"/>
    </source>
</evidence>
<dbReference type="InterPro" id="IPR011006">
    <property type="entry name" value="CheY-like_superfamily"/>
</dbReference>
<keyword evidence="1" id="KW-0597">Phosphoprotein</keyword>
<dbReference type="InterPro" id="IPR001789">
    <property type="entry name" value="Sig_transdc_resp-reg_receiver"/>
</dbReference>
<evidence type="ECO:0000259" key="3">
    <source>
        <dbReference type="PROSITE" id="PS51832"/>
    </source>
</evidence>
<dbReference type="SMART" id="SM00471">
    <property type="entry name" value="HDc"/>
    <property type="match status" value="1"/>
</dbReference>
<reference evidence="4" key="1">
    <citation type="submission" date="2020-10" db="EMBL/GenBank/DDBJ databases">
        <authorList>
            <person name="Gilroy R."/>
        </authorList>
    </citation>
    <scope>NUCLEOTIDE SEQUENCE</scope>
    <source>
        <strain evidence="4">ChiGjej1B1-2707</strain>
    </source>
</reference>
<dbReference type="PROSITE" id="PS51832">
    <property type="entry name" value="HD_GYP"/>
    <property type="match status" value="1"/>
</dbReference>
<sequence>MELPPEADARTVSNTLLIVDDEEINRAILSNLFADRHTTEEAENGKVALDKVLTHPRGYCAILLDVVMDEMDGLEMLSYLHKAGLIEQIPVFLITAETSGSVMEQAYELGVMDVIRKPIVPYIVRRRVESVIELFQARKRLSYVVEDQRSELLRRAEQIIDLNRGMIEALSAAIEFRDGESGGHVRRIHDITKLMLVRTELGSGLSAQDIDDIALASIMHDVGKIAIPDAILSKPGRLTPEEFEVMKTHTLQGELLLSRIPQLKESGAYRYACDIARHHHERWDGRGYPDGLAGDDISIWAQIVSLADVYDALTSKRVYKSAFSREESLRMIKEGECGVFNPRLLELFLELEPEINELYESLHEGHTEA</sequence>
<evidence type="ECO:0000259" key="2">
    <source>
        <dbReference type="PROSITE" id="PS50110"/>
    </source>
</evidence>
<feature type="domain" description="Response regulatory" evidence="2">
    <location>
        <begin position="15"/>
        <end position="132"/>
    </location>
</feature>
<dbReference type="Gene3D" id="3.40.50.2300">
    <property type="match status" value="1"/>
</dbReference>
<protein>
    <submittedName>
        <fullName evidence="4">Response regulator</fullName>
    </submittedName>
</protein>
<dbReference type="GO" id="GO:0000160">
    <property type="term" value="P:phosphorelay signal transduction system"/>
    <property type="evidence" value="ECO:0007669"/>
    <property type="project" value="InterPro"/>
</dbReference>
<dbReference type="AlphaFoldDB" id="A0A9D1A0K7"/>
<dbReference type="SUPFAM" id="SSF109604">
    <property type="entry name" value="HD-domain/PDEase-like"/>
    <property type="match status" value="1"/>
</dbReference>
<dbReference type="SUPFAM" id="SSF52172">
    <property type="entry name" value="CheY-like"/>
    <property type="match status" value="1"/>
</dbReference>
<dbReference type="InterPro" id="IPR003607">
    <property type="entry name" value="HD/PDEase_dom"/>
</dbReference>
<dbReference type="Gene3D" id="1.10.3210.10">
    <property type="entry name" value="Hypothetical protein af1432"/>
    <property type="match status" value="1"/>
</dbReference>
<dbReference type="CDD" id="cd00077">
    <property type="entry name" value="HDc"/>
    <property type="match status" value="1"/>
</dbReference>
<evidence type="ECO:0000313" key="5">
    <source>
        <dbReference type="Proteomes" id="UP000824261"/>
    </source>
</evidence>
<dbReference type="Pfam" id="PF13487">
    <property type="entry name" value="HD_5"/>
    <property type="match status" value="1"/>
</dbReference>
<dbReference type="SMART" id="SM00448">
    <property type="entry name" value="REC"/>
    <property type="match status" value="1"/>
</dbReference>
<dbReference type="InterPro" id="IPR052020">
    <property type="entry name" value="Cyclic_di-GMP/3'3'-cGAMP_PDE"/>
</dbReference>